<dbReference type="PROSITE" id="PS50082">
    <property type="entry name" value="WD_REPEATS_2"/>
    <property type="match status" value="1"/>
</dbReference>
<organism evidence="6">
    <name type="scientific">Micromonas pusilla (strain CCMP1545)</name>
    <name type="common">Picoplanktonic green alga</name>
    <dbReference type="NCBI Taxonomy" id="564608"/>
    <lineage>
        <taxon>Eukaryota</taxon>
        <taxon>Viridiplantae</taxon>
        <taxon>Chlorophyta</taxon>
        <taxon>Mamiellophyceae</taxon>
        <taxon>Mamiellales</taxon>
        <taxon>Mamiellaceae</taxon>
        <taxon>Micromonas</taxon>
    </lineage>
</organism>
<keyword evidence="1 3" id="KW-0853">WD repeat</keyword>
<sequence>MTFEHPNAKGVLMPGQSKCHIGRLVPRGTGDEQEDPVCRKTCSPTGDFPNKGKTERLSTAFTHTTLTEDADITLRASMVTPVENIEGCLPCGATMKWSCCNQCCGACALWSEDGFLECRREELAHVGLVDETEDESSAVLERKKQLENDVENPTACAFATWDGCQPVPEDCITSSIEPRAQIGTRLARVSLNRGRVNSCQVSPDATKLAVACEDGSVVVYNLDALQGDLGINQLGVILPGRAPKVRAKPKTVVNFDSDSENENADEEHNIVAANTTFEHGVKFDVSVGLTEGETAMPSTVPSTKHVENADFEPKSPRVAITPRFVMIEKPAQVSFETTPRGHEGAVTCATFSHDSLSLFTGSRDSTIKRWSLPDLCLLKTYKCEKKVEQGDVLAILLSPDGNMLHGSGENTCLTTWDVHSGQVLDRMYQRRVHEKVHEEALSSTVDFEEEEEIKDTKSAGAADTSSKDDDEESKNGYDGSPTVDVENNTEAGKQMKHVLTQTKPKGTPIWIQCMTAAADCPVLVFTGSRDSAVRRWNVETRVCEHVFSGHGSSPVNSVAISKDGSDVFSGGGREDGMLCHYRWGDVSGMKHTCENGVAMKSGPVEGSYVRIRSFIPPRMRGTENIN</sequence>
<evidence type="ECO:0000256" key="2">
    <source>
        <dbReference type="ARBA" id="ARBA00022737"/>
    </source>
</evidence>
<evidence type="ECO:0000313" key="6">
    <source>
        <dbReference type="Proteomes" id="UP000001876"/>
    </source>
</evidence>
<dbReference type="InterPro" id="IPR015943">
    <property type="entry name" value="WD40/YVTN_repeat-like_dom_sf"/>
</dbReference>
<dbReference type="PANTHER" id="PTHR19848:SF8">
    <property type="entry name" value="F-BOX AND WD REPEAT DOMAIN CONTAINING 7"/>
    <property type="match status" value="1"/>
</dbReference>
<accession>C1MKB0</accession>
<dbReference type="PANTHER" id="PTHR19848">
    <property type="entry name" value="WD40 REPEAT PROTEIN"/>
    <property type="match status" value="1"/>
</dbReference>
<dbReference type="RefSeq" id="XP_003056356.1">
    <property type="nucleotide sequence ID" value="XM_003056310.1"/>
</dbReference>
<dbReference type="SUPFAM" id="SSF50978">
    <property type="entry name" value="WD40 repeat-like"/>
    <property type="match status" value="1"/>
</dbReference>
<dbReference type="OrthoDB" id="727118at2759"/>
<protein>
    <submittedName>
        <fullName evidence="5">Predicted protein</fullName>
    </submittedName>
</protein>
<reference evidence="5 6" key="1">
    <citation type="journal article" date="2009" name="Science">
        <title>Green evolution and dynamic adaptations revealed by genomes of the marine picoeukaryotes Micromonas.</title>
        <authorList>
            <person name="Worden A.Z."/>
            <person name="Lee J.H."/>
            <person name="Mock T."/>
            <person name="Rouze P."/>
            <person name="Simmons M.P."/>
            <person name="Aerts A.L."/>
            <person name="Allen A.E."/>
            <person name="Cuvelier M.L."/>
            <person name="Derelle E."/>
            <person name="Everett M.V."/>
            <person name="Foulon E."/>
            <person name="Grimwood J."/>
            <person name="Gundlach H."/>
            <person name="Henrissat B."/>
            <person name="Napoli C."/>
            <person name="McDonald S.M."/>
            <person name="Parker M.S."/>
            <person name="Rombauts S."/>
            <person name="Salamov A."/>
            <person name="Von Dassow P."/>
            <person name="Badger J.H."/>
            <person name="Coutinho P.M."/>
            <person name="Demir E."/>
            <person name="Dubchak I."/>
            <person name="Gentemann C."/>
            <person name="Eikrem W."/>
            <person name="Gready J.E."/>
            <person name="John U."/>
            <person name="Lanier W."/>
            <person name="Lindquist E.A."/>
            <person name="Lucas S."/>
            <person name="Mayer K.F."/>
            <person name="Moreau H."/>
            <person name="Not F."/>
            <person name="Otillar R."/>
            <person name="Panaud O."/>
            <person name="Pangilinan J."/>
            <person name="Paulsen I."/>
            <person name="Piegu B."/>
            <person name="Poliakov A."/>
            <person name="Robbens S."/>
            <person name="Schmutz J."/>
            <person name="Toulza E."/>
            <person name="Wyss T."/>
            <person name="Zelensky A."/>
            <person name="Zhou K."/>
            <person name="Armbrust E.V."/>
            <person name="Bhattacharya D."/>
            <person name="Goodenough U.W."/>
            <person name="Van de Peer Y."/>
            <person name="Grigoriev I.V."/>
        </authorList>
    </citation>
    <scope>NUCLEOTIDE SEQUENCE [LARGE SCALE GENOMIC DNA]</scope>
    <source>
        <strain evidence="5 6">CCMP1545</strain>
    </source>
</reference>
<dbReference type="OMA" id="TACAFAT"/>
<keyword evidence="6" id="KW-1185">Reference proteome</keyword>
<evidence type="ECO:0000256" key="1">
    <source>
        <dbReference type="ARBA" id="ARBA00022574"/>
    </source>
</evidence>
<dbReference type="Proteomes" id="UP000001876">
    <property type="component" value="Unassembled WGS sequence"/>
</dbReference>
<dbReference type="STRING" id="564608.C1MKB0"/>
<proteinExistence type="predicted"/>
<dbReference type="AlphaFoldDB" id="C1MKB0"/>
<dbReference type="EMBL" id="GG663736">
    <property type="protein sequence ID" value="EEH59732.1"/>
    <property type="molecule type" value="Genomic_DNA"/>
</dbReference>
<dbReference type="KEGG" id="mpp:MICPUCDRAFT_64282"/>
<dbReference type="GeneID" id="9681480"/>
<gene>
    <name evidence="5" type="ORF">MICPUCDRAFT_64282</name>
</gene>
<evidence type="ECO:0000313" key="5">
    <source>
        <dbReference type="EMBL" id="EEH59732.1"/>
    </source>
</evidence>
<keyword evidence="2" id="KW-0677">Repeat</keyword>
<feature type="region of interest" description="Disordered" evidence="4">
    <location>
        <begin position="439"/>
        <end position="487"/>
    </location>
</feature>
<feature type="repeat" description="WD" evidence="3">
    <location>
        <begin position="339"/>
        <end position="372"/>
    </location>
</feature>
<feature type="non-terminal residue" evidence="5">
    <location>
        <position position="626"/>
    </location>
</feature>
<name>C1MKB0_MICPC</name>
<dbReference type="InterPro" id="IPR036322">
    <property type="entry name" value="WD40_repeat_dom_sf"/>
</dbReference>
<dbReference type="Pfam" id="PF00400">
    <property type="entry name" value="WD40"/>
    <property type="match status" value="3"/>
</dbReference>
<dbReference type="InterPro" id="IPR001680">
    <property type="entry name" value="WD40_rpt"/>
</dbReference>
<dbReference type="PROSITE" id="PS50294">
    <property type="entry name" value="WD_REPEATS_REGION"/>
    <property type="match status" value="1"/>
</dbReference>
<dbReference type="Gene3D" id="2.130.10.10">
    <property type="entry name" value="YVTN repeat-like/Quinoprotein amine dehydrogenase"/>
    <property type="match status" value="3"/>
</dbReference>
<evidence type="ECO:0000256" key="3">
    <source>
        <dbReference type="PROSITE-ProRule" id="PRU00221"/>
    </source>
</evidence>
<evidence type="ECO:0000256" key="4">
    <source>
        <dbReference type="SAM" id="MobiDB-lite"/>
    </source>
</evidence>
<dbReference type="SMART" id="SM00320">
    <property type="entry name" value="WD40"/>
    <property type="match status" value="5"/>
</dbReference>